<feature type="coiled-coil region" evidence="1">
    <location>
        <begin position="506"/>
        <end position="558"/>
    </location>
</feature>
<protein>
    <recommendedName>
        <fullName evidence="5">NAB domain-containing protein</fullName>
    </recommendedName>
</protein>
<dbReference type="PANTHER" id="PTHR47357">
    <property type="entry name" value="COP1-INTERACTIVE PROTEIN 1"/>
    <property type="match status" value="1"/>
</dbReference>
<evidence type="ECO:0000313" key="3">
    <source>
        <dbReference type="EMBL" id="KAH6755052.1"/>
    </source>
</evidence>
<feature type="coiled-coil region" evidence="1">
    <location>
        <begin position="389"/>
        <end position="469"/>
    </location>
</feature>
<accession>A0AAD4ILY8</accession>
<proteinExistence type="predicted"/>
<feature type="coiled-coil region" evidence="1">
    <location>
        <begin position="612"/>
        <end position="674"/>
    </location>
</feature>
<dbReference type="PANTHER" id="PTHR47357:SF4">
    <property type="entry name" value="MYOSIN HEAVY CHAIN-LIKE PROTEIN"/>
    <property type="match status" value="1"/>
</dbReference>
<name>A0AAD4ILY8_PERFH</name>
<keyword evidence="4" id="KW-1185">Reference proteome</keyword>
<keyword evidence="1" id="KW-0175">Coiled coil</keyword>
<dbReference type="EMBL" id="SDAM02029642">
    <property type="protein sequence ID" value="KAH6755052.1"/>
    <property type="molecule type" value="Genomic_DNA"/>
</dbReference>
<comment type="caution">
    <text evidence="3">The sequence shown here is derived from an EMBL/GenBank/DDBJ whole genome shotgun (WGS) entry which is preliminary data.</text>
</comment>
<dbReference type="GO" id="GO:0005200">
    <property type="term" value="F:structural constituent of cytoskeleton"/>
    <property type="evidence" value="ECO:0007669"/>
    <property type="project" value="TreeGrafter"/>
</dbReference>
<dbReference type="GO" id="GO:0005856">
    <property type="term" value="C:cytoskeleton"/>
    <property type="evidence" value="ECO:0007669"/>
    <property type="project" value="TreeGrafter"/>
</dbReference>
<evidence type="ECO:0000313" key="4">
    <source>
        <dbReference type="Proteomes" id="UP001190926"/>
    </source>
</evidence>
<gene>
    <name evidence="3" type="ORF">C2S53_018575</name>
</gene>
<organism evidence="3 4">
    <name type="scientific">Perilla frutescens var. hirtella</name>
    <name type="common">Perilla citriodora</name>
    <name type="synonym">Perilla setoyensis</name>
    <dbReference type="NCBI Taxonomy" id="608512"/>
    <lineage>
        <taxon>Eukaryota</taxon>
        <taxon>Viridiplantae</taxon>
        <taxon>Streptophyta</taxon>
        <taxon>Embryophyta</taxon>
        <taxon>Tracheophyta</taxon>
        <taxon>Spermatophyta</taxon>
        <taxon>Magnoliopsida</taxon>
        <taxon>eudicotyledons</taxon>
        <taxon>Gunneridae</taxon>
        <taxon>Pentapetalae</taxon>
        <taxon>asterids</taxon>
        <taxon>lamiids</taxon>
        <taxon>Lamiales</taxon>
        <taxon>Lamiaceae</taxon>
        <taxon>Nepetoideae</taxon>
        <taxon>Elsholtzieae</taxon>
        <taxon>Perilla</taxon>
    </lineage>
</organism>
<evidence type="ECO:0008006" key="5">
    <source>
        <dbReference type="Google" id="ProtNLM"/>
    </source>
</evidence>
<sequence>MYQNLCLCPNVQRSKDFQKVRSFCFADAENKVKKILKLAKGINGNKEGNLKKEIIHLVEDFHQHYESLYSLYEDLREEAKNNINGRDDGSSTPSDSEEFYSVVDFMHKNCMETSSSEIVDVLRSDDETSDVEDTILKDKLTSSSEVKETSFGSQSQDMNNFFKDLRVQIEEPNMTHHKSAQVKDLEREVARLKFEIETLCSQKLQWEQQVECKANEAMQMKERISRLQGRVLELESTCKEKECLQLQVEALSHERDELEERLSSEAKERTNEVKGLVEQVDCLHQELVSANIQKAELELELNKNLKNQSLIDQGRIGGKESSKSQVNDFHSKGGRKSNLQEQIAKTSQESNQSVHEKQELLRKMSQLQTSLLISERKLSSQEKKVKLSEDEFSAQIKSLNQKIKNHEKNLEALHKEKTSLKVEFEALRNEKEKHTIELEKEKQELLLIKSKMERKNTELTAKIADQQKTLLELGDLVHKLKTDNIKSHPNFQLVEKKIEEMAEEFRKQFEDKYRTLSRRIRAAEKLHVDHKEWFLNTNEAYKQENKSEQEKIEEGLRNIKDMSVTANDVLISLDSIVLKVDECNENFLNRISKTSCEVNYAKDWVRRKNNALLQVKHDLDDLLCQLDDKEAEILVFRERVWKLENKLRDTETKIKEKDEGVKELREEKREAIRQLCVWIDYHRCKTDYYKKMMKRMSEINQRRQRGKKAS</sequence>
<feature type="compositionally biased region" description="Polar residues" evidence="2">
    <location>
        <begin position="337"/>
        <end position="353"/>
    </location>
</feature>
<feature type="region of interest" description="Disordered" evidence="2">
    <location>
        <begin position="312"/>
        <end position="358"/>
    </location>
</feature>
<evidence type="ECO:0000256" key="1">
    <source>
        <dbReference type="SAM" id="Coils"/>
    </source>
</evidence>
<evidence type="ECO:0000256" key="2">
    <source>
        <dbReference type="SAM" id="MobiDB-lite"/>
    </source>
</evidence>
<dbReference type="Proteomes" id="UP001190926">
    <property type="component" value="Unassembled WGS sequence"/>
</dbReference>
<feature type="coiled-coil region" evidence="1">
    <location>
        <begin position="182"/>
        <end position="307"/>
    </location>
</feature>
<reference evidence="3 4" key="1">
    <citation type="journal article" date="2021" name="Nat. Commun.">
        <title>Incipient diploidization of the medicinal plant Perilla within 10,000 years.</title>
        <authorList>
            <person name="Zhang Y."/>
            <person name="Shen Q."/>
            <person name="Leng L."/>
            <person name="Zhang D."/>
            <person name="Chen S."/>
            <person name="Shi Y."/>
            <person name="Ning Z."/>
            <person name="Chen S."/>
        </authorList>
    </citation>
    <scope>NUCLEOTIDE SEQUENCE [LARGE SCALE GENOMIC DNA]</scope>
    <source>
        <strain evidence="4">cv. PC099</strain>
    </source>
</reference>
<dbReference type="AlphaFoldDB" id="A0AAD4ILY8"/>